<comment type="similarity">
    <text evidence="2 6">Belongs to the arginine deiminase family.</text>
</comment>
<dbReference type="InterPro" id="IPR003876">
    <property type="entry name" value="Arg_deiminase"/>
</dbReference>
<sequence>MQSINVKSEIGRLKRVLLHRPGKELLNLTPDTLERLLFDDIPFLEAAQQEHDAFAETLRNNGVEVLYLEDVMAEVLDLSYEIRDEFIKQWINEAGISTGLYKKKIYDYMMQFKDDSKALVLKSMEGIVLKELNYTKSDSLVDLMSDPSKLVIDPMPNLYFTRDPFACIGNGVSLNRMYSVTRNRETIYGEYIFKYHPDFKGKVDKYYDRYNAFHIEGGDILNINDKILAVGISQRTEPDALELLAKNIFGNENSTIETILGFNIPNSRAFMHLDTVFTQIDYDKFTIHPGILGPLRIYKIEKGNCRGDIKVEVLNSDLETVLEKSLGIDKVELIKCGGEDMIAAEREQWNDGSNTLCISPGTIVTYQRNTKTNELLKKRGLNVLEIPSAELSRGRGGPRCMSMPLDREPVNYQRKRRKRNGS</sequence>
<keyword evidence="4 6" id="KW-0378">Hydrolase</keyword>
<dbReference type="PANTHER" id="PTHR47271:SF2">
    <property type="entry name" value="ARGININE DEIMINASE"/>
    <property type="match status" value="1"/>
</dbReference>
<evidence type="ECO:0000256" key="5">
    <source>
        <dbReference type="ARBA" id="ARBA00049429"/>
    </source>
</evidence>
<organism evidence="8 9">
    <name type="scientific">Lacrimispora amygdalina</name>
    <dbReference type="NCBI Taxonomy" id="253257"/>
    <lineage>
        <taxon>Bacteria</taxon>
        <taxon>Bacillati</taxon>
        <taxon>Bacillota</taxon>
        <taxon>Clostridia</taxon>
        <taxon>Lachnospirales</taxon>
        <taxon>Lachnospiraceae</taxon>
        <taxon>Lacrimispora</taxon>
    </lineage>
</organism>
<dbReference type="Proteomes" id="UP001419084">
    <property type="component" value="Unassembled WGS sequence"/>
</dbReference>
<dbReference type="PRINTS" id="PR01466">
    <property type="entry name" value="ARGDEIMINASE"/>
</dbReference>
<dbReference type="Gene3D" id="1.10.3930.10">
    <property type="entry name" value="Arginine deiminase"/>
    <property type="match status" value="1"/>
</dbReference>
<evidence type="ECO:0000256" key="6">
    <source>
        <dbReference type="HAMAP-Rule" id="MF_00242"/>
    </source>
</evidence>
<accession>A0ABQ5MD23</accession>
<keyword evidence="9" id="KW-1185">Reference proteome</keyword>
<evidence type="ECO:0000256" key="7">
    <source>
        <dbReference type="SAM" id="MobiDB-lite"/>
    </source>
</evidence>
<evidence type="ECO:0000256" key="4">
    <source>
        <dbReference type="ARBA" id="ARBA00022801"/>
    </source>
</evidence>
<gene>
    <name evidence="6 8" type="primary">arcA</name>
    <name evidence="8" type="ORF">LAD12857_46720</name>
</gene>
<dbReference type="PIRSF" id="PIRSF006356">
    <property type="entry name" value="Arg_deiminase"/>
    <property type="match status" value="1"/>
</dbReference>
<evidence type="ECO:0000256" key="1">
    <source>
        <dbReference type="ARBA" id="ARBA00005213"/>
    </source>
</evidence>
<dbReference type="SUPFAM" id="SSF55909">
    <property type="entry name" value="Pentein"/>
    <property type="match status" value="1"/>
</dbReference>
<dbReference type="RefSeq" id="WP_346066346.1">
    <property type="nucleotide sequence ID" value="NZ_BRPJ01000100.1"/>
</dbReference>
<dbReference type="EC" id="3.5.3.6" evidence="6"/>
<feature type="compositionally biased region" description="Basic residues" evidence="7">
    <location>
        <begin position="413"/>
        <end position="422"/>
    </location>
</feature>
<dbReference type="EMBL" id="BRPJ01000100">
    <property type="protein sequence ID" value="GLB32749.1"/>
    <property type="molecule type" value="Genomic_DNA"/>
</dbReference>
<dbReference type="PANTHER" id="PTHR47271">
    <property type="entry name" value="ARGININE DEIMINASE"/>
    <property type="match status" value="1"/>
</dbReference>
<comment type="subcellular location">
    <subcellularLocation>
        <location evidence="6">Cytoplasm</location>
    </subcellularLocation>
</comment>
<protein>
    <recommendedName>
        <fullName evidence="6">Arginine deiminase</fullName>
        <shortName evidence="6">ADI</shortName>
        <ecNumber evidence="6">3.5.3.6</ecNumber>
    </recommendedName>
    <alternativeName>
        <fullName evidence="6">Arginine dihydrolase</fullName>
        <shortName evidence="6">AD</shortName>
    </alternativeName>
</protein>
<name>A0ABQ5MD23_9FIRM</name>
<proteinExistence type="inferred from homology"/>
<dbReference type="NCBIfam" id="TIGR01078">
    <property type="entry name" value="arcA"/>
    <property type="match status" value="1"/>
</dbReference>
<dbReference type="Gene3D" id="3.75.10.10">
    <property type="entry name" value="L-arginine/glycine Amidinotransferase, Chain A"/>
    <property type="match status" value="1"/>
</dbReference>
<feature type="region of interest" description="Disordered" evidence="7">
    <location>
        <begin position="391"/>
        <end position="422"/>
    </location>
</feature>
<dbReference type="Pfam" id="PF02274">
    <property type="entry name" value="ADI"/>
    <property type="match status" value="1"/>
</dbReference>
<comment type="caution">
    <text evidence="8">The sequence shown here is derived from an EMBL/GenBank/DDBJ whole genome shotgun (WGS) entry which is preliminary data.</text>
</comment>
<feature type="active site" description="Amidino-cysteine intermediate" evidence="6">
    <location>
        <position position="400"/>
    </location>
</feature>
<evidence type="ECO:0000313" key="8">
    <source>
        <dbReference type="EMBL" id="GLB32749.1"/>
    </source>
</evidence>
<evidence type="ECO:0000256" key="3">
    <source>
        <dbReference type="ARBA" id="ARBA00022503"/>
    </source>
</evidence>
<comment type="pathway">
    <text evidence="1 6">Amino-acid degradation; L-arginine degradation via ADI pathway; carbamoyl phosphate from L-arginine: step 1/2.</text>
</comment>
<keyword evidence="3 6" id="KW-0056">Arginine metabolism</keyword>
<reference evidence="8 9" key="1">
    <citation type="journal article" date="2024" name="Int. J. Syst. Evol. Microbiol.">
        <title>Lacrimispora brassicae sp. nov. isolated from fermented cabbage, and proposal of Clostridium indicum Gundawar et al. 2019 and Clostridium methoxybenzovorans Mechichi et al. 1999 as heterotypic synonyms of Lacrimispora amygdalina (Parshina et al. 2003) Haas and Blanchard 2020 and Lacrimispora indolis (McClung and McCoy 1957) Haas and Blanchard 2020, respectively.</title>
        <authorList>
            <person name="Kobayashi H."/>
            <person name="Tanizawa Y."/>
            <person name="Sakamoto M."/>
            <person name="Ohkuma M."/>
            <person name="Tohno M."/>
        </authorList>
    </citation>
    <scope>NUCLEOTIDE SEQUENCE [LARGE SCALE GENOMIC DNA]</scope>
    <source>
        <strain evidence="8 9">DSM 12857</strain>
    </source>
</reference>
<keyword evidence="6" id="KW-0963">Cytoplasm</keyword>
<evidence type="ECO:0000256" key="2">
    <source>
        <dbReference type="ARBA" id="ARBA00010206"/>
    </source>
</evidence>
<dbReference type="NCBIfam" id="NF002381">
    <property type="entry name" value="PRK01388.1"/>
    <property type="match status" value="1"/>
</dbReference>
<comment type="catalytic activity">
    <reaction evidence="5 6">
        <text>L-arginine + H2O = L-citrulline + NH4(+)</text>
        <dbReference type="Rhea" id="RHEA:19597"/>
        <dbReference type="ChEBI" id="CHEBI:15377"/>
        <dbReference type="ChEBI" id="CHEBI:28938"/>
        <dbReference type="ChEBI" id="CHEBI:32682"/>
        <dbReference type="ChEBI" id="CHEBI:57743"/>
        <dbReference type="EC" id="3.5.3.6"/>
    </reaction>
</comment>
<evidence type="ECO:0000313" key="9">
    <source>
        <dbReference type="Proteomes" id="UP001419084"/>
    </source>
</evidence>
<dbReference type="HAMAP" id="MF_00242">
    <property type="entry name" value="Arg_deiminase"/>
    <property type="match status" value="1"/>
</dbReference>